<comment type="caution">
    <text evidence="2">The sequence shown here is derived from an EMBL/GenBank/DDBJ whole genome shotgun (WGS) entry which is preliminary data.</text>
</comment>
<dbReference type="AlphaFoldDB" id="A0A8J6AV04"/>
<protein>
    <submittedName>
        <fullName evidence="2">Uncharacterized protein</fullName>
    </submittedName>
</protein>
<dbReference type="EMBL" id="JAGFMF010011399">
    <property type="protein sequence ID" value="KAG8523827.1"/>
    <property type="molecule type" value="Genomic_DNA"/>
</dbReference>
<dbReference type="OrthoDB" id="3214149at2759"/>
<proteinExistence type="predicted"/>
<reference evidence="2" key="1">
    <citation type="journal article" date="2021" name="Evol. Appl.">
        <title>The genome of the Pyrenean desman and the effects of bottlenecks and inbreeding on the genomic landscape of an endangered species.</title>
        <authorList>
            <person name="Escoda L."/>
            <person name="Castresana J."/>
        </authorList>
    </citation>
    <scope>NUCLEOTIDE SEQUENCE</scope>
    <source>
        <strain evidence="2">IBE-C5619</strain>
    </source>
</reference>
<dbReference type="Proteomes" id="UP000700334">
    <property type="component" value="Unassembled WGS sequence"/>
</dbReference>
<name>A0A8J6AV04_GALPY</name>
<feature type="region of interest" description="Disordered" evidence="1">
    <location>
        <begin position="1"/>
        <end position="24"/>
    </location>
</feature>
<evidence type="ECO:0000256" key="1">
    <source>
        <dbReference type="SAM" id="MobiDB-lite"/>
    </source>
</evidence>
<accession>A0A8J6AV04</accession>
<sequence length="197" mass="20657">METSASVPATEKKDAKSGILEGTAFPDPGRKASALAVATAAAAAAVAAQGDRWVCTLLLCPAVLVTKTATFASDRGKRGFTARYELGNPYLCRGADAYLALPDVGPRPDLITARTQHCMSTAVPQEGPCLPWPLAALELSFLSPALCLPLGLALSQRPWWMGGQPDLLLSQEGHCRCEDTGSWLDVGLEGQAFSSGN</sequence>
<evidence type="ECO:0000313" key="3">
    <source>
        <dbReference type="Proteomes" id="UP000700334"/>
    </source>
</evidence>
<organism evidence="2 3">
    <name type="scientific">Galemys pyrenaicus</name>
    <name type="common">Iberian desman</name>
    <name type="synonym">Pyrenean desman</name>
    <dbReference type="NCBI Taxonomy" id="202257"/>
    <lineage>
        <taxon>Eukaryota</taxon>
        <taxon>Metazoa</taxon>
        <taxon>Chordata</taxon>
        <taxon>Craniata</taxon>
        <taxon>Vertebrata</taxon>
        <taxon>Euteleostomi</taxon>
        <taxon>Mammalia</taxon>
        <taxon>Eutheria</taxon>
        <taxon>Laurasiatheria</taxon>
        <taxon>Eulipotyphla</taxon>
        <taxon>Talpidae</taxon>
        <taxon>Galemys</taxon>
    </lineage>
</organism>
<keyword evidence="3" id="KW-1185">Reference proteome</keyword>
<gene>
    <name evidence="2" type="ORF">J0S82_002862</name>
</gene>
<evidence type="ECO:0000313" key="2">
    <source>
        <dbReference type="EMBL" id="KAG8523827.1"/>
    </source>
</evidence>